<evidence type="ECO:0000256" key="7">
    <source>
        <dbReference type="RuleBase" id="RU363032"/>
    </source>
</evidence>
<dbReference type="Proteomes" id="UP000642107">
    <property type="component" value="Unassembled WGS sequence"/>
</dbReference>
<evidence type="ECO:0000259" key="8">
    <source>
        <dbReference type="PROSITE" id="PS50928"/>
    </source>
</evidence>
<feature type="transmembrane region" description="Helical" evidence="7">
    <location>
        <begin position="188"/>
        <end position="208"/>
    </location>
</feature>
<keyword evidence="2 7" id="KW-0813">Transport</keyword>
<evidence type="ECO:0000256" key="3">
    <source>
        <dbReference type="ARBA" id="ARBA00022475"/>
    </source>
</evidence>
<feature type="transmembrane region" description="Helical" evidence="7">
    <location>
        <begin position="220"/>
        <end position="239"/>
    </location>
</feature>
<keyword evidence="3" id="KW-1003">Cell membrane</keyword>
<keyword evidence="10" id="KW-1185">Reference proteome</keyword>
<dbReference type="Gene3D" id="1.10.3720.10">
    <property type="entry name" value="MetI-like"/>
    <property type="match status" value="1"/>
</dbReference>
<dbReference type="RefSeq" id="WP_192280058.1">
    <property type="nucleotide sequence ID" value="NZ_JACZDF010000004.1"/>
</dbReference>
<evidence type="ECO:0000256" key="1">
    <source>
        <dbReference type="ARBA" id="ARBA00004651"/>
    </source>
</evidence>
<reference evidence="9 10" key="1">
    <citation type="submission" date="2020-09" db="EMBL/GenBank/DDBJ databases">
        <title>Flavimobilis rhizosphaerae sp. nov., isolated from rhizosphere soil of Spartina alterniflora.</title>
        <authorList>
            <person name="Hanqin C."/>
        </authorList>
    </citation>
    <scope>NUCLEOTIDE SEQUENCE [LARGE SCALE GENOMIC DNA]</scope>
    <source>
        <strain evidence="9 10">GY 10621</strain>
    </source>
</reference>
<dbReference type="InterPro" id="IPR000515">
    <property type="entry name" value="MetI-like"/>
</dbReference>
<keyword evidence="5 7" id="KW-1133">Transmembrane helix</keyword>
<dbReference type="PANTHER" id="PTHR30151:SF20">
    <property type="entry name" value="ABC TRANSPORTER PERMEASE PROTEIN HI_0355-RELATED"/>
    <property type="match status" value="1"/>
</dbReference>
<evidence type="ECO:0000313" key="9">
    <source>
        <dbReference type="EMBL" id="MBD9699756.1"/>
    </source>
</evidence>
<sequence>MRTRAAFHAVWPPALLAAALLLVWERAARSGVLPAFVLPAPSDIATRAVEAAPTLVPHVTTTLTEAGLGLLVGVAAGGLLAVATAASTWLSRAVGPLITVTQTIPSIVLAPLLVLWMGFGLAPKVVVVALTVFFPVLVSATAAMREADVALADMVRGLGGGRLRTLVVVRVPAALPGALAGLRVAATYAIGAAVVAEYLAASSGLGVVVQRARKSYDVELVLVAIAAVSVLTALVYVVVDLVCRGALPWQRR</sequence>
<dbReference type="InterPro" id="IPR035906">
    <property type="entry name" value="MetI-like_sf"/>
</dbReference>
<feature type="transmembrane region" description="Helical" evidence="7">
    <location>
        <begin position="125"/>
        <end position="144"/>
    </location>
</feature>
<dbReference type="EMBL" id="JACZDF010000004">
    <property type="protein sequence ID" value="MBD9699756.1"/>
    <property type="molecule type" value="Genomic_DNA"/>
</dbReference>
<accession>A0ABR9DRL4</accession>
<comment type="similarity">
    <text evidence="7">Belongs to the binding-protein-dependent transport system permease family.</text>
</comment>
<keyword evidence="6 7" id="KW-0472">Membrane</keyword>
<evidence type="ECO:0000256" key="4">
    <source>
        <dbReference type="ARBA" id="ARBA00022692"/>
    </source>
</evidence>
<name>A0ABR9DRL4_9MICO</name>
<dbReference type="CDD" id="cd06261">
    <property type="entry name" value="TM_PBP2"/>
    <property type="match status" value="1"/>
</dbReference>
<evidence type="ECO:0000256" key="5">
    <source>
        <dbReference type="ARBA" id="ARBA00022989"/>
    </source>
</evidence>
<evidence type="ECO:0000256" key="6">
    <source>
        <dbReference type="ARBA" id="ARBA00023136"/>
    </source>
</evidence>
<protein>
    <submittedName>
        <fullName evidence="9">ABC transporter permease</fullName>
    </submittedName>
</protein>
<feature type="transmembrane region" description="Helical" evidence="7">
    <location>
        <begin position="97"/>
        <end position="119"/>
    </location>
</feature>
<keyword evidence="4 7" id="KW-0812">Transmembrane</keyword>
<dbReference type="SUPFAM" id="SSF161098">
    <property type="entry name" value="MetI-like"/>
    <property type="match status" value="1"/>
</dbReference>
<feature type="transmembrane region" description="Helical" evidence="7">
    <location>
        <begin position="66"/>
        <end position="90"/>
    </location>
</feature>
<evidence type="ECO:0000313" key="10">
    <source>
        <dbReference type="Proteomes" id="UP000642107"/>
    </source>
</evidence>
<gene>
    <name evidence="9" type="ORF">IGS67_09670</name>
</gene>
<comment type="subcellular location">
    <subcellularLocation>
        <location evidence="1 7">Cell membrane</location>
        <topology evidence="1 7">Multi-pass membrane protein</topology>
    </subcellularLocation>
</comment>
<comment type="caution">
    <text evidence="9">The sequence shown here is derived from an EMBL/GenBank/DDBJ whole genome shotgun (WGS) entry which is preliminary data.</text>
</comment>
<dbReference type="Pfam" id="PF00528">
    <property type="entry name" value="BPD_transp_1"/>
    <property type="match status" value="1"/>
</dbReference>
<dbReference type="PROSITE" id="PS50928">
    <property type="entry name" value="ABC_TM1"/>
    <property type="match status" value="1"/>
</dbReference>
<dbReference type="PANTHER" id="PTHR30151">
    <property type="entry name" value="ALKANE SULFONATE ABC TRANSPORTER-RELATED, MEMBRANE SUBUNIT"/>
    <property type="match status" value="1"/>
</dbReference>
<organism evidence="9 10">
    <name type="scientific">Flavimobilis rhizosphaerae</name>
    <dbReference type="NCBI Taxonomy" id="2775421"/>
    <lineage>
        <taxon>Bacteria</taxon>
        <taxon>Bacillati</taxon>
        <taxon>Actinomycetota</taxon>
        <taxon>Actinomycetes</taxon>
        <taxon>Micrococcales</taxon>
        <taxon>Jonesiaceae</taxon>
        <taxon>Flavimobilis</taxon>
    </lineage>
</organism>
<feature type="domain" description="ABC transmembrane type-1" evidence="8">
    <location>
        <begin position="59"/>
        <end position="243"/>
    </location>
</feature>
<proteinExistence type="inferred from homology"/>
<evidence type="ECO:0000256" key="2">
    <source>
        <dbReference type="ARBA" id="ARBA00022448"/>
    </source>
</evidence>